<dbReference type="EMBL" id="SOAG01000003">
    <property type="protein sequence ID" value="TDS65080.1"/>
    <property type="molecule type" value="Genomic_DNA"/>
</dbReference>
<protein>
    <submittedName>
        <fullName evidence="1">Uncharacterized protein</fullName>
    </submittedName>
</protein>
<organism evidence="1 2">
    <name type="scientific">Myroides indicus</name>
    <dbReference type="NCBI Taxonomy" id="1323422"/>
    <lineage>
        <taxon>Bacteria</taxon>
        <taxon>Pseudomonadati</taxon>
        <taxon>Bacteroidota</taxon>
        <taxon>Flavobacteriia</taxon>
        <taxon>Flavobacteriales</taxon>
        <taxon>Flavobacteriaceae</taxon>
        <taxon>Myroides</taxon>
    </lineage>
</organism>
<dbReference type="OrthoDB" id="707631at2"/>
<keyword evidence="2" id="KW-1185">Reference proteome</keyword>
<dbReference type="RefSeq" id="WP_133711686.1">
    <property type="nucleotide sequence ID" value="NZ_SOAG01000003.1"/>
</dbReference>
<proteinExistence type="predicted"/>
<sequence>MTEYNSRFQFQDFISYIEVVCPKCNAKAIVSGGKSNVRVEEYEKEVRFKCSACQYKIEYAKTPKFNTLIRLKKKRTLLLNLPVDPFFGFDLWCVLETPDGLLWAYNQEHLALIKKY</sequence>
<gene>
    <name evidence="1" type="ORF">C8P70_103102</name>
</gene>
<accession>A0A4R7F3S2</accession>
<name>A0A4R7F3S2_9FLAO</name>
<comment type="caution">
    <text evidence="1">The sequence shown here is derived from an EMBL/GenBank/DDBJ whole genome shotgun (WGS) entry which is preliminary data.</text>
</comment>
<dbReference type="Proteomes" id="UP000295215">
    <property type="component" value="Unassembled WGS sequence"/>
</dbReference>
<evidence type="ECO:0000313" key="2">
    <source>
        <dbReference type="Proteomes" id="UP000295215"/>
    </source>
</evidence>
<evidence type="ECO:0000313" key="1">
    <source>
        <dbReference type="EMBL" id="TDS65080.1"/>
    </source>
</evidence>
<dbReference type="AlphaFoldDB" id="A0A4R7F3S2"/>
<reference evidence="1 2" key="1">
    <citation type="submission" date="2019-03" db="EMBL/GenBank/DDBJ databases">
        <title>Genomic Encyclopedia of Archaeal and Bacterial Type Strains, Phase II (KMG-II): from individual species to whole genera.</title>
        <authorList>
            <person name="Goeker M."/>
        </authorList>
    </citation>
    <scope>NUCLEOTIDE SEQUENCE [LARGE SCALE GENOMIC DNA]</scope>
    <source>
        <strain evidence="1 2">DSM 28213</strain>
    </source>
</reference>